<evidence type="ECO:0000313" key="13">
    <source>
        <dbReference type="EMBL" id="HIV62315.1"/>
    </source>
</evidence>
<feature type="transmembrane region" description="Helical" evidence="10">
    <location>
        <begin position="174"/>
        <end position="196"/>
    </location>
</feature>
<keyword evidence="10" id="KW-1133">Transmembrane helix</keyword>
<dbReference type="EC" id="2.7.13.3" evidence="3"/>
<dbReference type="PRINTS" id="PR00344">
    <property type="entry name" value="BCTRLSENSOR"/>
</dbReference>
<keyword evidence="8 10" id="KW-0472">Membrane</keyword>
<keyword evidence="10" id="KW-0812">Transmembrane</keyword>
<dbReference type="InterPro" id="IPR004358">
    <property type="entry name" value="Sig_transdc_His_kin-like_C"/>
</dbReference>
<dbReference type="InterPro" id="IPR036097">
    <property type="entry name" value="HisK_dim/P_sf"/>
</dbReference>
<dbReference type="CDD" id="cd00082">
    <property type="entry name" value="HisKA"/>
    <property type="match status" value="1"/>
</dbReference>
<evidence type="ECO:0000256" key="1">
    <source>
        <dbReference type="ARBA" id="ARBA00000085"/>
    </source>
</evidence>
<dbReference type="Gene3D" id="6.10.340.10">
    <property type="match status" value="1"/>
</dbReference>
<evidence type="ECO:0000256" key="2">
    <source>
        <dbReference type="ARBA" id="ARBA00004370"/>
    </source>
</evidence>
<comment type="caution">
    <text evidence="13">The sequence shown here is derived from an EMBL/GenBank/DDBJ whole genome shotgun (WGS) entry which is preliminary data.</text>
</comment>
<feature type="domain" description="HAMP" evidence="12">
    <location>
        <begin position="197"/>
        <end position="249"/>
    </location>
</feature>
<evidence type="ECO:0000256" key="10">
    <source>
        <dbReference type="SAM" id="Phobius"/>
    </source>
</evidence>
<dbReference type="FunFam" id="1.10.287.130:FF:000001">
    <property type="entry name" value="Two-component sensor histidine kinase"/>
    <property type="match status" value="1"/>
</dbReference>
<dbReference type="PROSITE" id="PS50885">
    <property type="entry name" value="HAMP"/>
    <property type="match status" value="1"/>
</dbReference>
<accession>A0A9D1PIK7</accession>
<dbReference type="InterPro" id="IPR050351">
    <property type="entry name" value="BphY/WalK/GraS-like"/>
</dbReference>
<dbReference type="Pfam" id="PF00512">
    <property type="entry name" value="HisKA"/>
    <property type="match status" value="1"/>
</dbReference>
<evidence type="ECO:0000256" key="7">
    <source>
        <dbReference type="ARBA" id="ARBA00023012"/>
    </source>
</evidence>
<dbReference type="FunFam" id="3.30.565.10:FF:000006">
    <property type="entry name" value="Sensor histidine kinase WalK"/>
    <property type="match status" value="1"/>
</dbReference>
<protein>
    <recommendedName>
        <fullName evidence="3">histidine kinase</fullName>
        <ecNumber evidence="3">2.7.13.3</ecNumber>
    </recommendedName>
</protein>
<dbReference type="Pfam" id="PF00672">
    <property type="entry name" value="HAMP"/>
    <property type="match status" value="1"/>
</dbReference>
<dbReference type="InterPro" id="IPR005467">
    <property type="entry name" value="His_kinase_dom"/>
</dbReference>
<comment type="catalytic activity">
    <reaction evidence="1">
        <text>ATP + protein L-histidine = ADP + protein N-phospho-L-histidine.</text>
        <dbReference type="EC" id="2.7.13.3"/>
    </reaction>
</comment>
<dbReference type="GO" id="GO:0005886">
    <property type="term" value="C:plasma membrane"/>
    <property type="evidence" value="ECO:0007669"/>
    <property type="project" value="TreeGrafter"/>
</dbReference>
<dbReference type="SUPFAM" id="SSF47384">
    <property type="entry name" value="Homodimeric domain of signal transducing histidine kinase"/>
    <property type="match status" value="1"/>
</dbReference>
<dbReference type="InterPro" id="IPR003594">
    <property type="entry name" value="HATPase_dom"/>
</dbReference>
<evidence type="ECO:0000256" key="9">
    <source>
        <dbReference type="SAM" id="Coils"/>
    </source>
</evidence>
<evidence type="ECO:0000259" key="11">
    <source>
        <dbReference type="PROSITE" id="PS50109"/>
    </source>
</evidence>
<reference evidence="13" key="1">
    <citation type="journal article" date="2021" name="PeerJ">
        <title>Extensive microbial diversity within the chicken gut microbiome revealed by metagenomics and culture.</title>
        <authorList>
            <person name="Gilroy R."/>
            <person name="Ravi A."/>
            <person name="Getino M."/>
            <person name="Pursley I."/>
            <person name="Horton D.L."/>
            <person name="Alikhan N.F."/>
            <person name="Baker D."/>
            <person name="Gharbi K."/>
            <person name="Hall N."/>
            <person name="Watson M."/>
            <person name="Adriaenssens E.M."/>
            <person name="Foster-Nyarko E."/>
            <person name="Jarju S."/>
            <person name="Secka A."/>
            <person name="Antonio M."/>
            <person name="Oren A."/>
            <person name="Chaudhuri R.R."/>
            <person name="La Ragione R."/>
            <person name="Hildebrand F."/>
            <person name="Pallen M.J."/>
        </authorList>
    </citation>
    <scope>NUCLEOTIDE SEQUENCE</scope>
    <source>
        <strain evidence="13">CHK193-4272</strain>
    </source>
</reference>
<dbReference type="SUPFAM" id="SSF158472">
    <property type="entry name" value="HAMP domain-like"/>
    <property type="match status" value="1"/>
</dbReference>
<feature type="coiled-coil region" evidence="9">
    <location>
        <begin position="241"/>
        <end position="268"/>
    </location>
</feature>
<evidence type="ECO:0000256" key="4">
    <source>
        <dbReference type="ARBA" id="ARBA00022553"/>
    </source>
</evidence>
<dbReference type="Gene3D" id="1.10.287.130">
    <property type="match status" value="1"/>
</dbReference>
<evidence type="ECO:0000256" key="8">
    <source>
        <dbReference type="ARBA" id="ARBA00023136"/>
    </source>
</evidence>
<evidence type="ECO:0000256" key="6">
    <source>
        <dbReference type="ARBA" id="ARBA00022777"/>
    </source>
</evidence>
<keyword evidence="7" id="KW-0902">Two-component regulatory system</keyword>
<dbReference type="PANTHER" id="PTHR45453:SF1">
    <property type="entry name" value="PHOSPHATE REGULON SENSOR PROTEIN PHOR"/>
    <property type="match status" value="1"/>
</dbReference>
<dbReference type="CDD" id="cd06225">
    <property type="entry name" value="HAMP"/>
    <property type="match status" value="1"/>
</dbReference>
<dbReference type="PROSITE" id="PS50109">
    <property type="entry name" value="HIS_KIN"/>
    <property type="match status" value="1"/>
</dbReference>
<proteinExistence type="predicted"/>
<dbReference type="SMART" id="SM00388">
    <property type="entry name" value="HisKA"/>
    <property type="match status" value="1"/>
</dbReference>
<comment type="subcellular location">
    <subcellularLocation>
        <location evidence="2">Membrane</location>
    </subcellularLocation>
</comment>
<keyword evidence="6 13" id="KW-0418">Kinase</keyword>
<keyword evidence="5" id="KW-0808">Transferase</keyword>
<dbReference type="InterPro" id="IPR003661">
    <property type="entry name" value="HisK_dim/P_dom"/>
</dbReference>
<dbReference type="InterPro" id="IPR036890">
    <property type="entry name" value="HATPase_C_sf"/>
</dbReference>
<feature type="transmembrane region" description="Helical" evidence="10">
    <location>
        <begin position="6"/>
        <end position="31"/>
    </location>
</feature>
<gene>
    <name evidence="13" type="ORF">H9746_05700</name>
</gene>
<feature type="domain" description="Histidine kinase" evidence="11">
    <location>
        <begin position="278"/>
        <end position="493"/>
    </location>
</feature>
<dbReference type="EMBL" id="DXIE01000033">
    <property type="protein sequence ID" value="HIV62315.1"/>
    <property type="molecule type" value="Genomic_DNA"/>
</dbReference>
<dbReference type="AlphaFoldDB" id="A0A9D1PIK7"/>
<dbReference type="GO" id="GO:0000155">
    <property type="term" value="F:phosphorelay sensor kinase activity"/>
    <property type="evidence" value="ECO:0007669"/>
    <property type="project" value="InterPro"/>
</dbReference>
<name>A0A9D1PIK7_9FIRM</name>
<dbReference type="PANTHER" id="PTHR45453">
    <property type="entry name" value="PHOSPHATE REGULON SENSOR PROTEIN PHOR"/>
    <property type="match status" value="1"/>
</dbReference>
<organism evidence="13 14">
    <name type="scientific">Candidatus Butyricicoccus avistercoris</name>
    <dbReference type="NCBI Taxonomy" id="2838518"/>
    <lineage>
        <taxon>Bacteria</taxon>
        <taxon>Bacillati</taxon>
        <taxon>Bacillota</taxon>
        <taxon>Clostridia</taxon>
        <taxon>Eubacteriales</taxon>
        <taxon>Butyricicoccaceae</taxon>
        <taxon>Butyricicoccus</taxon>
    </lineage>
</organism>
<dbReference type="Proteomes" id="UP000886808">
    <property type="component" value="Unassembled WGS sequence"/>
</dbReference>
<dbReference type="SUPFAM" id="SSF55874">
    <property type="entry name" value="ATPase domain of HSP90 chaperone/DNA topoisomerase II/histidine kinase"/>
    <property type="match status" value="1"/>
</dbReference>
<keyword evidence="4" id="KW-0597">Phosphoprotein</keyword>
<dbReference type="GO" id="GO:0004721">
    <property type="term" value="F:phosphoprotein phosphatase activity"/>
    <property type="evidence" value="ECO:0007669"/>
    <property type="project" value="TreeGrafter"/>
</dbReference>
<dbReference type="Pfam" id="PF02518">
    <property type="entry name" value="HATPase_c"/>
    <property type="match status" value="1"/>
</dbReference>
<sequence length="507" mass="56630">MKSIKIKFFAAICAIAIAFVGILSVISLSFYDNYYLWQREKSLTDVYIELCKANKMGDEQFINEIIYNEDTEGVRVSVISKSGTVIYDSTMNEQLTGIEKTGETLFYGLKIAQNAVNTADKQKIEATGMDFVNVYDKARAEEFLCLVGVLDNTGNYIIARIPFTYLEQNSSFNLLFLGVSGGLTLIICIILAFIIARHFTNPLIEIADVANAMAEMDFSKKYEGNLNDEIGRLGLSINRLSEHLEQTIAQLKSTNVRLEHEIKQKEKIDNMRQEFIVNVSHELKTPIALIQGYAEGLQEGIAESEEDRDYYCTTIVDEARRMNKMVMQLLSLSKLELGGENINVSEIDIDELINTSTSKARVLADAKNQDIQTISSGLVIYSDYGMIEQVVNNYLSNAIRYTPEGGKIIVSAYRQLDGVQISVFNEGEGLPESEIPKLWEKFYRTDKARSRELGGTGVGLSIVKATAEVLGGKCDARNVNNGIEFTFFLPDNKIKALPPANLSNDEK</sequence>
<evidence type="ECO:0000256" key="3">
    <source>
        <dbReference type="ARBA" id="ARBA00012438"/>
    </source>
</evidence>
<dbReference type="GO" id="GO:0016036">
    <property type="term" value="P:cellular response to phosphate starvation"/>
    <property type="evidence" value="ECO:0007669"/>
    <property type="project" value="TreeGrafter"/>
</dbReference>
<evidence type="ECO:0000313" key="14">
    <source>
        <dbReference type="Proteomes" id="UP000886808"/>
    </source>
</evidence>
<dbReference type="SMART" id="SM00304">
    <property type="entry name" value="HAMP"/>
    <property type="match status" value="1"/>
</dbReference>
<evidence type="ECO:0000256" key="5">
    <source>
        <dbReference type="ARBA" id="ARBA00022679"/>
    </source>
</evidence>
<evidence type="ECO:0000259" key="12">
    <source>
        <dbReference type="PROSITE" id="PS50885"/>
    </source>
</evidence>
<dbReference type="SMART" id="SM00387">
    <property type="entry name" value="HATPase_c"/>
    <property type="match status" value="1"/>
</dbReference>
<reference evidence="13" key="2">
    <citation type="submission" date="2021-04" db="EMBL/GenBank/DDBJ databases">
        <authorList>
            <person name="Gilroy R."/>
        </authorList>
    </citation>
    <scope>NUCLEOTIDE SEQUENCE</scope>
    <source>
        <strain evidence="13">CHK193-4272</strain>
    </source>
</reference>
<dbReference type="Gene3D" id="3.30.565.10">
    <property type="entry name" value="Histidine kinase-like ATPase, C-terminal domain"/>
    <property type="match status" value="1"/>
</dbReference>
<dbReference type="InterPro" id="IPR003660">
    <property type="entry name" value="HAMP_dom"/>
</dbReference>
<keyword evidence="9" id="KW-0175">Coiled coil</keyword>